<name>A0A098S6Y8_9BACT</name>
<dbReference type="STRING" id="1524460.IX84_14445"/>
<evidence type="ECO:0000259" key="1">
    <source>
        <dbReference type="PROSITE" id="PS51766"/>
    </source>
</evidence>
<dbReference type="InterPro" id="IPR036439">
    <property type="entry name" value="Dockerin_dom_sf"/>
</dbReference>
<dbReference type="CDD" id="cd14252">
    <property type="entry name" value="Dockerin_like"/>
    <property type="match status" value="1"/>
</dbReference>
<accession>A0A098S6Y8</accession>
<dbReference type="NCBIfam" id="TIGR04183">
    <property type="entry name" value="Por_Secre_tail"/>
    <property type="match status" value="1"/>
</dbReference>
<dbReference type="EMBL" id="JPOS01000035">
    <property type="protein sequence ID" value="KGE87423.1"/>
    <property type="molecule type" value="Genomic_DNA"/>
</dbReference>
<sequence>MPAHGGPAEVSRAESILSDCESDTTAPVIVYPAAGLHATIEGCNAGQPAVFFFSITVADDCDPNPVLDVEFSNDDTASLSLSNPYGNHFLLTALPGSYEITITASDTAGNGRQEIFAVEVGQEPVPGTSYGCNDTIIVTLDEACQRLITPDMLLEGDIGCLPAEYFDIQVIDEVPGNGPVVDGTGTYPVELNPQQVDAVAGFTLSADPGFWLLSNRDSAATRFSADTLFQSVNASGGWSAAVLPIDFGGVLHFDWATSIELADSATFSIQVLNPDGTVAIENLYNNSDAGSFESPVTQGQVLVLNLVSPGVAEPIPAFSAFVTNWNVTLDDLDLSAAFPCWGMVVARDQTPPSITCPPDTDAATIMQTAQQLTGAITAQSPTINVNVHSCLSGDLPVSGDRFYDVIVFEVDQPGIFTFFLNTTFSDGGGHMALFQGGFSPLSPCSSILAQHDFPASPNPFNGSNDPYVRLSLPLEANQLYYLFTTTDTPGATGNYTYTIFPDGNGLLSGATELVLPFTQTLFCEDLFFIQETDSLHWTGTPEISDNCGPVNFSFEDDLEQSGDCGALSILRTFTAVDGSGNASLCTQQIDLRRPGVGDISLPPQTFPIDCNLNYPVNGMGNPSPSLTGYPFLLTVQGARDLDQVYCNLGATYSDGPAIPVCEASFQFLRTWEIIDWCDPASSFTFGQIIKIGDFTAPLLDCPAQDTDGDGVDDALIFPTQPFECTGAFAVPLPEVTDNCSGWEVFTQVVTFRDSIVHSASGLPVDTIEIEEVLATIPNDAPNRFVSGIPTGCHAFRYLVTDACDNQIEQYCTFCVEDRTEPVADCNEQLNVSLTHDGFVRLLAPSVDEGSWDNCAVEQMEVRRLITKGPGCATVDSTYSDWAPYVDFTCCDIDSLVLIELLVVDTAGNENTCWAEVLIEDKIRPNCSPPGDRVISCDSLPNGFEPDSLGGLQSLFGQPSVTDNCSATWEELESEPLIDECGVGTIVRRFQAVDAAGNVSNTACEQLITIEPDHNYEIKFPRDGMSNCGIPNPDTIEVFEMACDLLAVSVTDTIFAASGDECYKLFRTYKVINWCEYDGESPPVLIRRDEDCDEIPGDEDVWVLRRSDHAFVDRDNNHSNNIPAAGTKGTVCNGQSNPEGFWRTVASNGYWQYQQHVKVFDDEAPEILFIPPLDVCSINNETCRASAEYLFSVLDNCTPSDLTIEIYYDEYSDGTVDSVFTDIFGTYPKWKLNGDWPIGEHEFEIRVEDGCGNEAAATMPFRIVDCLAPVPTCINGLSTPLMPVPPQTDVDGDGDFDRGAATIFAADLIVSPYTDCSGPVTYSVNRVGEQPGRDKTSIILTCEDLGVALLEVYAWDSADNPFQVQPDGSTGGPNYDYCETYVLVTNNLADCNAPLPTIAGAIEREDESPVSGVSADLSGFISQSVLTDSMGGYALEGLEPEFDYTVTPFLDGDDQNGLTTYDVVLISRHILGIDHLDSPYQLIAADVNNSGSVSTLDIILLRQVILSILVEIPNGPSWRFVPKSHQFEDPADPWTEPIPYSVTYNDLAASRLEEDYVAIKIGDIDLSAVASAAGPVTETRSRHDGPAAILHFEDVILPAGTAVEVPLNSDWSGLAGCQALLTFDQEVVTLENVAPGTLGEPFFHQASGRLAMSWNGDTPPENDTPLLYLTLRAKRTVRLSEVVFLDAQSVHPECYTQSLVKGPVFLAYKETESEGYELEIFPNPFGQQATVRYYASTTEPAHLSILDQQGRLIWEGWQAPSSTGWQEWVLNEQLLPSNGLYFLRLSNSGQVLSRRILKSD</sequence>
<dbReference type="PROSITE" id="PS51766">
    <property type="entry name" value="DOCKERIN"/>
    <property type="match status" value="1"/>
</dbReference>
<comment type="caution">
    <text evidence="2">The sequence shown here is derived from an EMBL/GenBank/DDBJ whole genome shotgun (WGS) entry which is preliminary data.</text>
</comment>
<reference evidence="2 3" key="1">
    <citation type="journal article" date="2014" name="Int. J. Syst. Evol. Microbiol.">
        <title>Phaeodactylibacter xiamenensis gen. nov., sp. nov., a member of the family Saprospiraceae isolated from the marine alga Phaeodactylum tricornutum.</title>
        <authorList>
            <person name="Chen Z.Jr."/>
            <person name="Lei X."/>
            <person name="Lai Q."/>
            <person name="Li Y."/>
            <person name="Zhang B."/>
            <person name="Zhang J."/>
            <person name="Zhang H."/>
            <person name="Yang L."/>
            <person name="Zheng W."/>
            <person name="Tian Y."/>
            <person name="Yu Z."/>
            <person name="Xu H.Jr."/>
            <person name="Zheng T."/>
        </authorList>
    </citation>
    <scope>NUCLEOTIDE SEQUENCE [LARGE SCALE GENOMIC DNA]</scope>
    <source>
        <strain evidence="2 3">KD52</strain>
    </source>
</reference>
<evidence type="ECO:0000313" key="3">
    <source>
        <dbReference type="Proteomes" id="UP000029736"/>
    </source>
</evidence>
<dbReference type="Proteomes" id="UP000029736">
    <property type="component" value="Unassembled WGS sequence"/>
</dbReference>
<dbReference type="Gene3D" id="1.10.1330.10">
    <property type="entry name" value="Dockerin domain"/>
    <property type="match status" value="1"/>
</dbReference>
<dbReference type="Gene3D" id="2.60.40.680">
    <property type="match status" value="1"/>
</dbReference>
<dbReference type="GO" id="GO:0000272">
    <property type="term" value="P:polysaccharide catabolic process"/>
    <property type="evidence" value="ECO:0007669"/>
    <property type="project" value="InterPro"/>
</dbReference>
<protein>
    <recommendedName>
        <fullName evidence="1">Dockerin domain-containing protein</fullName>
    </recommendedName>
</protein>
<dbReference type="InterPro" id="IPR026444">
    <property type="entry name" value="Secre_tail"/>
</dbReference>
<feature type="domain" description="Dockerin" evidence="1">
    <location>
        <begin position="1444"/>
        <end position="1513"/>
    </location>
</feature>
<gene>
    <name evidence="2" type="ORF">IX84_14445</name>
</gene>
<keyword evidence="3" id="KW-1185">Reference proteome</keyword>
<dbReference type="SUPFAM" id="SSF63446">
    <property type="entry name" value="Type I dockerin domain"/>
    <property type="match status" value="1"/>
</dbReference>
<evidence type="ECO:0000313" key="2">
    <source>
        <dbReference type="EMBL" id="KGE87423.1"/>
    </source>
</evidence>
<dbReference type="InterPro" id="IPR016134">
    <property type="entry name" value="Dockerin_dom"/>
</dbReference>
<proteinExistence type="predicted"/>
<organism evidence="2 3">
    <name type="scientific">Phaeodactylibacter xiamenensis</name>
    <dbReference type="NCBI Taxonomy" id="1524460"/>
    <lineage>
        <taxon>Bacteria</taxon>
        <taxon>Pseudomonadati</taxon>
        <taxon>Bacteroidota</taxon>
        <taxon>Saprospiria</taxon>
        <taxon>Saprospirales</taxon>
        <taxon>Haliscomenobacteraceae</taxon>
        <taxon>Phaeodactylibacter</taxon>
    </lineage>
</organism>